<feature type="transmembrane region" description="Helical" evidence="6">
    <location>
        <begin position="155"/>
        <end position="175"/>
    </location>
</feature>
<keyword evidence="5 6" id="KW-0472">Membrane</keyword>
<dbReference type="InterPro" id="IPR032818">
    <property type="entry name" value="DedA-like"/>
</dbReference>
<evidence type="ECO:0000256" key="4">
    <source>
        <dbReference type="ARBA" id="ARBA00022989"/>
    </source>
</evidence>
<dbReference type="GeneID" id="7272259"/>
<evidence type="ECO:0000313" key="8">
    <source>
        <dbReference type="EMBL" id="ACL15483.1"/>
    </source>
</evidence>
<evidence type="ECO:0000256" key="3">
    <source>
        <dbReference type="ARBA" id="ARBA00022692"/>
    </source>
</evidence>
<feature type="transmembrane region" description="Helical" evidence="6">
    <location>
        <begin position="27"/>
        <end position="49"/>
    </location>
</feature>
<dbReference type="EMBL" id="CP001338">
    <property type="protein sequence ID" value="ACL15483.1"/>
    <property type="molecule type" value="Genomic_DNA"/>
</dbReference>
<dbReference type="PANTHER" id="PTHR30353">
    <property type="entry name" value="INNER MEMBRANE PROTEIN DEDA-RELATED"/>
    <property type="match status" value="1"/>
</dbReference>
<feature type="transmembrane region" description="Helical" evidence="6">
    <location>
        <begin position="56"/>
        <end position="82"/>
    </location>
</feature>
<dbReference type="GO" id="GO:0005886">
    <property type="term" value="C:plasma membrane"/>
    <property type="evidence" value="ECO:0007669"/>
    <property type="project" value="UniProtKB-SubCell"/>
</dbReference>
<dbReference type="RefSeq" id="WP_012616802.1">
    <property type="nucleotide sequence ID" value="NC_011832.1"/>
</dbReference>
<reference evidence="8 9" key="1">
    <citation type="journal article" date="2015" name="Genome Announc.">
        <title>Complete Genome Sequence of Methanosphaerula palustris E1-9CT, a Hydrogenotrophic Methanogen Isolated from a Minerotrophic Fen Peatland.</title>
        <authorList>
            <person name="Cadillo-Quiroz H."/>
            <person name="Browne P."/>
            <person name="Kyrpides N."/>
            <person name="Woyke T."/>
            <person name="Goodwin L."/>
            <person name="Detter C."/>
            <person name="Yavitt J.B."/>
            <person name="Zinder S.H."/>
        </authorList>
    </citation>
    <scope>NUCLEOTIDE SEQUENCE [LARGE SCALE GENOMIC DNA]</scope>
    <source>
        <strain evidence="9">ATCC BAA-1556 / DSM 19958 / E1-9c</strain>
    </source>
</reference>
<dbReference type="AlphaFoldDB" id="B8GID2"/>
<evidence type="ECO:0000256" key="2">
    <source>
        <dbReference type="ARBA" id="ARBA00022475"/>
    </source>
</evidence>
<keyword evidence="2" id="KW-1003">Cell membrane</keyword>
<dbReference type="InterPro" id="IPR032816">
    <property type="entry name" value="VTT_dom"/>
</dbReference>
<feature type="transmembrane region" description="Helical" evidence="6">
    <location>
        <begin position="125"/>
        <end position="143"/>
    </location>
</feature>
<dbReference type="STRING" id="521011.Mpal_0089"/>
<evidence type="ECO:0000313" key="9">
    <source>
        <dbReference type="Proteomes" id="UP000002457"/>
    </source>
</evidence>
<dbReference type="OrthoDB" id="124211at2157"/>
<feature type="transmembrane region" description="Helical" evidence="6">
    <location>
        <begin position="187"/>
        <end position="209"/>
    </location>
</feature>
<dbReference type="HOGENOM" id="CLU_044208_6_1_2"/>
<gene>
    <name evidence="8" type="ordered locus">Mpal_0089</name>
</gene>
<accession>B8GID2</accession>
<dbReference type="Proteomes" id="UP000002457">
    <property type="component" value="Chromosome"/>
</dbReference>
<name>B8GID2_METPE</name>
<evidence type="ECO:0000256" key="5">
    <source>
        <dbReference type="ARBA" id="ARBA00023136"/>
    </source>
</evidence>
<organism evidence="8 9">
    <name type="scientific">Methanosphaerula palustris (strain ATCC BAA-1556 / DSM 19958 / E1-9c)</name>
    <dbReference type="NCBI Taxonomy" id="521011"/>
    <lineage>
        <taxon>Archaea</taxon>
        <taxon>Methanobacteriati</taxon>
        <taxon>Methanobacteriota</taxon>
        <taxon>Stenosarchaea group</taxon>
        <taxon>Methanomicrobia</taxon>
        <taxon>Methanomicrobiales</taxon>
        <taxon>Methanoregulaceae</taxon>
        <taxon>Methanosphaerula</taxon>
    </lineage>
</organism>
<evidence type="ECO:0000256" key="1">
    <source>
        <dbReference type="ARBA" id="ARBA00004651"/>
    </source>
</evidence>
<dbReference type="eggNOG" id="arCOG03117">
    <property type="taxonomic scope" value="Archaea"/>
</dbReference>
<dbReference type="PANTHER" id="PTHR30353:SF0">
    <property type="entry name" value="TRANSMEMBRANE PROTEIN"/>
    <property type="match status" value="1"/>
</dbReference>
<keyword evidence="9" id="KW-1185">Reference proteome</keyword>
<dbReference type="Pfam" id="PF09335">
    <property type="entry name" value="VTT_dom"/>
    <property type="match status" value="1"/>
</dbReference>
<proteinExistence type="predicted"/>
<keyword evidence="3 6" id="KW-0812">Transmembrane</keyword>
<keyword evidence="4 6" id="KW-1133">Transmembrane helix</keyword>
<comment type="subcellular location">
    <subcellularLocation>
        <location evidence="1">Cell membrane</location>
        <topology evidence="1">Multi-pass membrane protein</topology>
    </subcellularLocation>
</comment>
<feature type="domain" description="VTT" evidence="7">
    <location>
        <begin position="49"/>
        <end position="173"/>
    </location>
</feature>
<sequence>MDILLFLIDFILHIDTHLNLLIQQYGIWTYLLLFLVIFIETGAVVTPFLPGDSLLFIAGALSVTGSLKVEILIPLLIVAAVLGDHTNYWIGHRLGGAFLTGEHRFVKKEYIEQAEFFFAKHGSKAIFFARFVPFVRTFIPFLSGVGQMNYRVFTIYELIGSVSWVVLFVLGGYFFGNVPVVKDNLTLTIILILIVTVGIAVIGGGKAMVLKRKN</sequence>
<dbReference type="KEGG" id="mpl:Mpal_0089"/>
<protein>
    <submittedName>
        <fullName evidence="8">SNARE associated Golgi protein</fullName>
    </submittedName>
</protein>
<evidence type="ECO:0000256" key="6">
    <source>
        <dbReference type="SAM" id="Phobius"/>
    </source>
</evidence>
<evidence type="ECO:0000259" key="7">
    <source>
        <dbReference type="Pfam" id="PF09335"/>
    </source>
</evidence>